<keyword evidence="2 5" id="KW-0479">Metal-binding</keyword>
<feature type="chain" id="PRO_5043843779" description="Peptidase M20 dimerisation domain-containing protein" evidence="6">
    <location>
        <begin position="20"/>
        <end position="443"/>
    </location>
</feature>
<keyword evidence="9" id="KW-1185">Reference proteome</keyword>
<dbReference type="Pfam" id="PF01546">
    <property type="entry name" value="Peptidase_M20"/>
    <property type="match status" value="1"/>
</dbReference>
<dbReference type="SUPFAM" id="SSF53187">
    <property type="entry name" value="Zn-dependent exopeptidases"/>
    <property type="match status" value="1"/>
</dbReference>
<feature type="active site" evidence="4">
    <location>
        <position position="94"/>
    </location>
</feature>
<dbReference type="EMBL" id="JAMWBK010000005">
    <property type="protein sequence ID" value="KAJ8904537.1"/>
    <property type="molecule type" value="Genomic_DNA"/>
</dbReference>
<protein>
    <recommendedName>
        <fullName evidence="7">Peptidase M20 dimerisation domain-containing protein</fullName>
    </recommendedName>
</protein>
<dbReference type="InterPro" id="IPR002933">
    <property type="entry name" value="Peptidase_M20"/>
</dbReference>
<evidence type="ECO:0000256" key="4">
    <source>
        <dbReference type="PIRSR" id="PIRSR036696-1"/>
    </source>
</evidence>
<evidence type="ECO:0000256" key="5">
    <source>
        <dbReference type="PIRSR" id="PIRSR036696-2"/>
    </source>
</evidence>
<dbReference type="GO" id="GO:0005737">
    <property type="term" value="C:cytoplasm"/>
    <property type="evidence" value="ECO:0007669"/>
    <property type="project" value="InterPro"/>
</dbReference>
<organism evidence="8 9">
    <name type="scientific">Rhodosorus marinus</name>
    <dbReference type="NCBI Taxonomy" id="101924"/>
    <lineage>
        <taxon>Eukaryota</taxon>
        <taxon>Rhodophyta</taxon>
        <taxon>Stylonematophyceae</taxon>
        <taxon>Stylonematales</taxon>
        <taxon>Stylonemataceae</taxon>
        <taxon>Rhodosorus</taxon>
    </lineage>
</organism>
<dbReference type="PANTHER" id="PTHR45892:SF1">
    <property type="entry name" value="AMINOACYLASE-1"/>
    <property type="match status" value="1"/>
</dbReference>
<dbReference type="Gene3D" id="3.30.70.360">
    <property type="match status" value="1"/>
</dbReference>
<dbReference type="InterPro" id="IPR036264">
    <property type="entry name" value="Bact_exopeptidase_dim_dom"/>
</dbReference>
<evidence type="ECO:0000256" key="1">
    <source>
        <dbReference type="ARBA" id="ARBA00022490"/>
    </source>
</evidence>
<dbReference type="Gene3D" id="1.10.150.900">
    <property type="match status" value="1"/>
</dbReference>
<feature type="binding site" evidence="5">
    <location>
        <position position="160"/>
    </location>
    <ligand>
        <name>Zn(2+)</name>
        <dbReference type="ChEBI" id="CHEBI:29105"/>
        <label>2</label>
    </ligand>
</feature>
<feature type="domain" description="Peptidase M20 dimerisation" evidence="7">
    <location>
        <begin position="199"/>
        <end position="318"/>
    </location>
</feature>
<dbReference type="PANTHER" id="PTHR45892">
    <property type="entry name" value="AMINOACYLASE-1"/>
    <property type="match status" value="1"/>
</dbReference>
<gene>
    <name evidence="8" type="ORF">NDN08_001055</name>
</gene>
<evidence type="ECO:0000256" key="6">
    <source>
        <dbReference type="SAM" id="SignalP"/>
    </source>
</evidence>
<evidence type="ECO:0000313" key="9">
    <source>
        <dbReference type="Proteomes" id="UP001157974"/>
    </source>
</evidence>
<dbReference type="PIRSF" id="PIRSF036696">
    <property type="entry name" value="ACY-1"/>
    <property type="match status" value="1"/>
</dbReference>
<feature type="binding site" evidence="5">
    <location>
        <position position="125"/>
    </location>
    <ligand>
        <name>Zn(2+)</name>
        <dbReference type="ChEBI" id="CHEBI:29105"/>
        <label>2</label>
    </ligand>
</feature>
<keyword evidence="3 5" id="KW-0862">Zinc</keyword>
<evidence type="ECO:0000259" key="7">
    <source>
        <dbReference type="Pfam" id="PF07687"/>
    </source>
</evidence>
<dbReference type="SUPFAM" id="SSF55031">
    <property type="entry name" value="Bacterial exopeptidase dimerisation domain"/>
    <property type="match status" value="1"/>
</dbReference>
<dbReference type="InterPro" id="IPR011650">
    <property type="entry name" value="Peptidase_M20_dimer"/>
</dbReference>
<dbReference type="AlphaFoldDB" id="A0AAV8UTW7"/>
<feature type="binding site" evidence="5">
    <location>
        <position position="92"/>
    </location>
    <ligand>
        <name>Zn(2+)</name>
        <dbReference type="ChEBI" id="CHEBI:29105"/>
        <label>1</label>
    </ligand>
</feature>
<feature type="signal peptide" evidence="6">
    <location>
        <begin position="1"/>
        <end position="19"/>
    </location>
</feature>
<dbReference type="Gene3D" id="3.40.630.10">
    <property type="entry name" value="Zn peptidases"/>
    <property type="match status" value="1"/>
</dbReference>
<dbReference type="GO" id="GO:0006520">
    <property type="term" value="P:amino acid metabolic process"/>
    <property type="evidence" value="ECO:0007669"/>
    <property type="project" value="InterPro"/>
</dbReference>
<dbReference type="NCBIfam" id="TIGR01880">
    <property type="entry name" value="Ac-peptdase-euk"/>
    <property type="match status" value="1"/>
</dbReference>
<reference evidence="8 9" key="1">
    <citation type="journal article" date="2023" name="Nat. Commun.">
        <title>Origin of minicircular mitochondrial genomes in red algae.</title>
        <authorList>
            <person name="Lee Y."/>
            <person name="Cho C.H."/>
            <person name="Lee Y.M."/>
            <person name="Park S.I."/>
            <person name="Yang J.H."/>
            <person name="West J.A."/>
            <person name="Bhattacharya D."/>
            <person name="Yoon H.S."/>
        </authorList>
    </citation>
    <scope>NUCLEOTIDE SEQUENCE [LARGE SCALE GENOMIC DNA]</scope>
    <source>
        <strain evidence="8 9">CCMP1338</strain>
        <tissue evidence="8">Whole cell</tissue>
    </source>
</reference>
<keyword evidence="1" id="KW-0963">Cytoplasm</keyword>
<feature type="binding site" evidence="5">
    <location>
        <position position="400"/>
    </location>
    <ligand>
        <name>Zn(2+)</name>
        <dbReference type="ChEBI" id="CHEBI:29105"/>
        <label>2</label>
    </ligand>
</feature>
<dbReference type="Pfam" id="PF07687">
    <property type="entry name" value="M20_dimer"/>
    <property type="match status" value="1"/>
</dbReference>
<dbReference type="InterPro" id="IPR010159">
    <property type="entry name" value="N-acyl_aa_amidohydrolase"/>
</dbReference>
<dbReference type="GO" id="GO:0004046">
    <property type="term" value="F:aminoacylase activity"/>
    <property type="evidence" value="ECO:0007669"/>
    <property type="project" value="InterPro"/>
</dbReference>
<dbReference type="GO" id="GO:0046872">
    <property type="term" value="F:metal ion binding"/>
    <property type="evidence" value="ECO:0007669"/>
    <property type="project" value="UniProtKB-KW"/>
</dbReference>
<feature type="binding site" evidence="5">
    <location>
        <position position="186"/>
    </location>
    <ligand>
        <name>Zn(2+)</name>
        <dbReference type="ChEBI" id="CHEBI:29105"/>
        <label>1</label>
    </ligand>
</feature>
<evidence type="ECO:0000256" key="2">
    <source>
        <dbReference type="ARBA" id="ARBA00022723"/>
    </source>
</evidence>
<feature type="active site" description="Proton acceptor" evidence="4">
    <location>
        <position position="159"/>
    </location>
</feature>
<dbReference type="Proteomes" id="UP001157974">
    <property type="component" value="Unassembled WGS sequence"/>
</dbReference>
<comment type="caution">
    <text evidence="8">The sequence shown here is derived from an EMBL/GenBank/DDBJ whole genome shotgun (WGS) entry which is preliminary data.</text>
</comment>
<sequence>MKFSLHCTIGVLITGFVLAEYDESVSALQEYLRLRTDHPNPKYWEAARWLEKTCEGIGLTVKIAEYTMDEPVVICSIAGQDPSLQAVMVNSHMDVVSHVDTSRWKTDPYGAEIVDNKIIGRGAQDMKSIGMMYLFAIKALFKDGWKPERSIHVTFVPEEETNGSGMESFVNSEDFKPLNIGFSLDEGLPTEGNDMAVYYGERGTWKLHITVNSKTGHGATLPHQTAIMRLHDILGKILADRDRFGLASEKPTGAGLNGGEGRAFGVNIIYLKAGVESEKNAHGFTMNVIPSSARAGLDLRIPPGMKSDDVNQVIKDWVACDEHCEDTIWEVGLRIDAGPLSTVDEGKSPFYKTFRSALSRLNVETNEQIFPGGTDSRFLRYKGIEAIGFSPINASAVLLHEYNESIGVDIYQKGIEIYKALINDLTTLGKQAADLDEEEEKDL</sequence>
<dbReference type="InterPro" id="IPR052083">
    <property type="entry name" value="Aminoacylase-1_M20A"/>
</dbReference>
<proteinExistence type="predicted"/>
<accession>A0AAV8UTW7</accession>
<evidence type="ECO:0000256" key="3">
    <source>
        <dbReference type="ARBA" id="ARBA00022833"/>
    </source>
</evidence>
<comment type="cofactor">
    <cofactor evidence="5">
        <name>Zn(2+)</name>
        <dbReference type="ChEBI" id="CHEBI:29105"/>
    </cofactor>
    <text evidence="5">Binds 2 Zn(2+) ions per subunit.</text>
</comment>
<evidence type="ECO:0000313" key="8">
    <source>
        <dbReference type="EMBL" id="KAJ8904537.1"/>
    </source>
</evidence>
<feature type="binding site" evidence="5">
    <location>
        <position position="125"/>
    </location>
    <ligand>
        <name>Zn(2+)</name>
        <dbReference type="ChEBI" id="CHEBI:29105"/>
        <label>1</label>
    </ligand>
</feature>
<keyword evidence="6" id="KW-0732">Signal</keyword>
<name>A0AAV8UTW7_9RHOD</name>